<evidence type="ECO:0000256" key="1">
    <source>
        <dbReference type="ARBA" id="ARBA00004167"/>
    </source>
</evidence>
<dbReference type="Gene3D" id="3.30.1150.10">
    <property type="match status" value="1"/>
</dbReference>
<keyword evidence="8" id="KW-1185">Reference proteome</keyword>
<dbReference type="RefSeq" id="WP_035599113.1">
    <property type="nucleotide sequence ID" value="NZ_ARYM01000013.1"/>
</dbReference>
<evidence type="ECO:0000256" key="4">
    <source>
        <dbReference type="ARBA" id="ARBA00023136"/>
    </source>
</evidence>
<proteinExistence type="predicted"/>
<evidence type="ECO:0000259" key="6">
    <source>
        <dbReference type="Pfam" id="PF03544"/>
    </source>
</evidence>
<sequence length="125" mass="13184">MNRLTLLIAAGLAVAGCATQEALAPELAAVCPVPAMPLVFPHPYYPEAEAQNGYEDRCTVRFDVGAAGTPENVTARCTYKAFADSAEAAMQDARFDPALSKALPQGAQCAGFNFEYSLEPLPEAS</sequence>
<keyword evidence="5" id="KW-0732">Signal</keyword>
<dbReference type="NCBIfam" id="TIGR01352">
    <property type="entry name" value="tonB_Cterm"/>
    <property type="match status" value="1"/>
</dbReference>
<feature type="chain" id="PRO_5001619132" evidence="5">
    <location>
        <begin position="25"/>
        <end position="125"/>
    </location>
</feature>
<keyword evidence="7" id="KW-0449">Lipoprotein</keyword>
<dbReference type="OrthoDB" id="7630804at2"/>
<dbReference type="InterPro" id="IPR037682">
    <property type="entry name" value="TonB_C"/>
</dbReference>
<evidence type="ECO:0000256" key="3">
    <source>
        <dbReference type="ARBA" id="ARBA00022989"/>
    </source>
</evidence>
<protein>
    <submittedName>
        <fullName evidence="7">Putative lipoprotein</fullName>
    </submittedName>
</protein>
<name>A0A062VJ21_9PROT</name>
<comment type="caution">
    <text evidence="7">The sequence shown here is derived from an EMBL/GenBank/DDBJ whole genome shotgun (WGS) entry which is preliminary data.</text>
</comment>
<dbReference type="SUPFAM" id="SSF74653">
    <property type="entry name" value="TolA/TonB C-terminal domain"/>
    <property type="match status" value="1"/>
</dbReference>
<organism evidence="7 8">
    <name type="scientific">Hyphomonas polymorpha PS728</name>
    <dbReference type="NCBI Taxonomy" id="1280954"/>
    <lineage>
        <taxon>Bacteria</taxon>
        <taxon>Pseudomonadati</taxon>
        <taxon>Pseudomonadota</taxon>
        <taxon>Alphaproteobacteria</taxon>
        <taxon>Hyphomonadales</taxon>
        <taxon>Hyphomonadaceae</taxon>
        <taxon>Hyphomonas</taxon>
    </lineage>
</organism>
<feature type="signal peptide" evidence="5">
    <location>
        <begin position="1"/>
        <end position="24"/>
    </location>
</feature>
<dbReference type="Pfam" id="PF03544">
    <property type="entry name" value="TonB_C"/>
    <property type="match status" value="1"/>
</dbReference>
<keyword evidence="3" id="KW-1133">Transmembrane helix</keyword>
<accession>A0A062VJ21</accession>
<keyword evidence="4" id="KW-0472">Membrane</keyword>
<comment type="subcellular location">
    <subcellularLocation>
        <location evidence="1">Membrane</location>
        <topology evidence="1">Single-pass membrane protein</topology>
    </subcellularLocation>
</comment>
<dbReference type="InterPro" id="IPR006260">
    <property type="entry name" value="TonB/TolA_C"/>
</dbReference>
<gene>
    <name evidence="7" type="ORF">HPO_12223</name>
</gene>
<evidence type="ECO:0000313" key="7">
    <source>
        <dbReference type="EMBL" id="KCZ98081.1"/>
    </source>
</evidence>
<evidence type="ECO:0000313" key="8">
    <source>
        <dbReference type="Proteomes" id="UP000027100"/>
    </source>
</evidence>
<keyword evidence="2" id="KW-0812">Transmembrane</keyword>
<dbReference type="GO" id="GO:0055085">
    <property type="term" value="P:transmembrane transport"/>
    <property type="evidence" value="ECO:0007669"/>
    <property type="project" value="InterPro"/>
</dbReference>
<dbReference type="GO" id="GO:0016020">
    <property type="term" value="C:membrane"/>
    <property type="evidence" value="ECO:0007669"/>
    <property type="project" value="UniProtKB-SubCell"/>
</dbReference>
<dbReference type="AlphaFoldDB" id="A0A062VJ21"/>
<feature type="domain" description="TonB C-terminal" evidence="6">
    <location>
        <begin position="41"/>
        <end position="116"/>
    </location>
</feature>
<evidence type="ECO:0000256" key="5">
    <source>
        <dbReference type="SAM" id="SignalP"/>
    </source>
</evidence>
<evidence type="ECO:0000256" key="2">
    <source>
        <dbReference type="ARBA" id="ARBA00022692"/>
    </source>
</evidence>
<dbReference type="Proteomes" id="UP000027100">
    <property type="component" value="Unassembled WGS sequence"/>
</dbReference>
<dbReference type="EMBL" id="ARYM01000013">
    <property type="protein sequence ID" value="KCZ98081.1"/>
    <property type="molecule type" value="Genomic_DNA"/>
</dbReference>
<dbReference type="PROSITE" id="PS51257">
    <property type="entry name" value="PROKAR_LIPOPROTEIN"/>
    <property type="match status" value="1"/>
</dbReference>
<reference evidence="7 8" key="1">
    <citation type="journal article" date="2014" name="Antonie Van Leeuwenhoek">
        <title>Hyphomonas beringensis sp. nov. and Hyphomonas chukchiensis sp. nov., isolated from surface seawater of the Bering Sea and Chukchi Sea.</title>
        <authorList>
            <person name="Li C."/>
            <person name="Lai Q."/>
            <person name="Li G."/>
            <person name="Dong C."/>
            <person name="Wang J."/>
            <person name="Liao Y."/>
            <person name="Shao Z."/>
        </authorList>
    </citation>
    <scope>NUCLEOTIDE SEQUENCE [LARGE SCALE GENOMIC DNA]</scope>
    <source>
        <strain evidence="7 8">PS728</strain>
    </source>
</reference>
<dbReference type="PATRIC" id="fig|1280954.3.peg.2474"/>